<dbReference type="InterPro" id="IPR015421">
    <property type="entry name" value="PyrdxlP-dep_Trfase_major"/>
</dbReference>
<reference evidence="4" key="1">
    <citation type="submission" date="2021-04" db="EMBL/GenBank/DDBJ databases">
        <title>Sequencing of actinobacteria type strains.</title>
        <authorList>
            <person name="Nguyen G.-S."/>
            <person name="Wentzel A."/>
        </authorList>
    </citation>
    <scope>NUCLEOTIDE SEQUENCE</scope>
    <source>
        <strain evidence="4">DSM 42095</strain>
    </source>
</reference>
<evidence type="ECO:0000313" key="5">
    <source>
        <dbReference type="Proteomes" id="UP000675554"/>
    </source>
</evidence>
<sequence length="405" mass="42785">MTSSPTASRRPAAQDGAAHAARPERTALDDWALDPSVRHLNHGSFGAVPRAALAEQRALAEEMEADPCRWFRGLPERVARARTDVARYLRTGADSLALVANASAGVSTVLGSVVLPRDSEVLLTDHTYGAVAMGAERAARRAGARVRTLHVPLDATEEQVTALFADALGPSVALVVVDQITSPTARLFPVGDIARLAHEAGARVLVDGAHAPGMLADPVGLSGEADYWVGNLHKWPCAPRGTAALVARGAQAQELYPLTDSWGTPDPFPQRFDQQGTVDLTAWLAAPRALGFVEERYGWDAARAHMARLADAGQRTVARALDADLTAVAGCEAPAMRLVPLPPGLATDQEAAHALQRRIADTTGCETAVTCFGGRGFLRLSAHLYTTEADFALLAERVPGCLKGA</sequence>
<dbReference type="SUPFAM" id="SSF53383">
    <property type="entry name" value="PLP-dependent transferases"/>
    <property type="match status" value="1"/>
</dbReference>
<evidence type="ECO:0000256" key="2">
    <source>
        <dbReference type="SAM" id="MobiDB-lite"/>
    </source>
</evidence>
<evidence type="ECO:0000313" key="4">
    <source>
        <dbReference type="EMBL" id="MBR7674484.1"/>
    </source>
</evidence>
<name>A0A8T4IYW8_9ACTN</name>
<feature type="region of interest" description="Disordered" evidence="2">
    <location>
        <begin position="1"/>
        <end position="24"/>
    </location>
</feature>
<dbReference type="Gene3D" id="3.90.1150.10">
    <property type="entry name" value="Aspartate Aminotransferase, domain 1"/>
    <property type="match status" value="1"/>
</dbReference>
<gene>
    <name evidence="4" type="ORF">KDA82_15965</name>
</gene>
<accession>A0A8T4IYW8</accession>
<dbReference type="PANTHER" id="PTHR43092:SF2">
    <property type="entry name" value="HERCYNYLCYSTEINE SULFOXIDE LYASE"/>
    <property type="match status" value="1"/>
</dbReference>
<feature type="domain" description="Aminotransferase class V" evidence="3">
    <location>
        <begin position="77"/>
        <end position="391"/>
    </location>
</feature>
<dbReference type="InterPro" id="IPR015424">
    <property type="entry name" value="PyrdxlP-dep_Trfase"/>
</dbReference>
<dbReference type="AlphaFoldDB" id="A0A8T4IYW8"/>
<protein>
    <submittedName>
        <fullName evidence="4">Aminotransferase class V-fold PLP-dependent enzyme</fullName>
    </submittedName>
</protein>
<evidence type="ECO:0000256" key="1">
    <source>
        <dbReference type="ARBA" id="ARBA00022898"/>
    </source>
</evidence>
<dbReference type="Proteomes" id="UP000675554">
    <property type="component" value="Unassembled WGS sequence"/>
</dbReference>
<dbReference type="GO" id="GO:0008483">
    <property type="term" value="F:transaminase activity"/>
    <property type="evidence" value="ECO:0007669"/>
    <property type="project" value="UniProtKB-KW"/>
</dbReference>
<comment type="caution">
    <text evidence="4">The sequence shown here is derived from an EMBL/GenBank/DDBJ whole genome shotgun (WGS) entry which is preliminary data.</text>
</comment>
<dbReference type="InterPro" id="IPR015422">
    <property type="entry name" value="PyrdxlP-dep_Trfase_small"/>
</dbReference>
<proteinExistence type="predicted"/>
<evidence type="ECO:0000259" key="3">
    <source>
        <dbReference type="Pfam" id="PF00266"/>
    </source>
</evidence>
<dbReference type="Pfam" id="PF00266">
    <property type="entry name" value="Aminotran_5"/>
    <property type="match status" value="1"/>
</dbReference>
<keyword evidence="4" id="KW-0808">Transferase</keyword>
<dbReference type="EMBL" id="JAGSMN010000348">
    <property type="protein sequence ID" value="MBR7674484.1"/>
    <property type="molecule type" value="Genomic_DNA"/>
</dbReference>
<dbReference type="InterPro" id="IPR000192">
    <property type="entry name" value="Aminotrans_V_dom"/>
</dbReference>
<keyword evidence="5" id="KW-1185">Reference proteome</keyword>
<dbReference type="Gene3D" id="3.40.640.10">
    <property type="entry name" value="Type I PLP-dependent aspartate aminotransferase-like (Major domain)"/>
    <property type="match status" value="1"/>
</dbReference>
<keyword evidence="4" id="KW-0032">Aminotransferase</keyword>
<keyword evidence="1" id="KW-0663">Pyridoxal phosphate</keyword>
<organism evidence="4 5">
    <name type="scientific">Streptomyces daliensis</name>
    <dbReference type="NCBI Taxonomy" id="299421"/>
    <lineage>
        <taxon>Bacteria</taxon>
        <taxon>Bacillati</taxon>
        <taxon>Actinomycetota</taxon>
        <taxon>Actinomycetes</taxon>
        <taxon>Kitasatosporales</taxon>
        <taxon>Streptomycetaceae</taxon>
        <taxon>Streptomyces</taxon>
    </lineage>
</organism>
<dbReference type="PANTHER" id="PTHR43092">
    <property type="entry name" value="L-CYSTEINE DESULFHYDRASE"/>
    <property type="match status" value="1"/>
</dbReference>